<protein>
    <recommendedName>
        <fullName evidence="10">Olfactory receptor</fullName>
    </recommendedName>
</protein>
<evidence type="ECO:0000256" key="10">
    <source>
        <dbReference type="RuleBase" id="RU363047"/>
    </source>
</evidence>
<keyword evidence="12" id="KW-1185">Reference proteome</keyword>
<feature type="transmembrane region" description="Helical" evidence="10">
    <location>
        <begin position="275"/>
        <end position="293"/>
    </location>
</feature>
<dbReference type="Gene3D" id="1.20.1070.10">
    <property type="entry name" value="Rhodopsin 7-helix transmembrane proteins"/>
    <property type="match status" value="1"/>
</dbReference>
<keyword evidence="10" id="KW-0552">Olfaction</keyword>
<dbReference type="InParanoid" id="A0A3Q0FLE5"/>
<accession>A0A3Q0FLE5</accession>
<evidence type="ECO:0000256" key="6">
    <source>
        <dbReference type="ARBA" id="ARBA00023136"/>
    </source>
</evidence>
<sequence length="312" mass="35252">MDRDNQTTVSEFILLGLTDHPQLQVLLFVLFFVIYVNTLLGNFGMITVIKVNLQLHTPMYFFLSNLSVLDLFYSSVSAPRLLVYFLMESKTISYGACITQFSFFALLVTTEAFLLAMMAYDRYLAICNPLLYTVTMPRRICIQLFSGSYIGGHTNSLVYTCGFLGLPFCGPNAIKHFFCDLPPLLELACSDTHNNETLLLVFSGIIAAFSLSMIFISYLYVLSAILRICSAEGRRKAFSTCISHLTAVTVFYGSITFSYIQPSSSYSLEQEKVSSVFYSLAVPMLNPIIYSLRNKEVKDTLRRLIARKNFLR</sequence>
<dbReference type="FunFam" id="1.20.1070.10:FF:000003">
    <property type="entry name" value="Olfactory receptor"/>
    <property type="match status" value="1"/>
</dbReference>
<reference evidence="13" key="1">
    <citation type="submission" date="2025-08" db="UniProtKB">
        <authorList>
            <consortium name="RefSeq"/>
        </authorList>
    </citation>
    <scope>IDENTIFICATION</scope>
</reference>
<feature type="domain" description="G-protein coupled receptors family 1 profile" evidence="11">
    <location>
        <begin position="41"/>
        <end position="290"/>
    </location>
</feature>
<evidence type="ECO:0000256" key="2">
    <source>
        <dbReference type="ARBA" id="ARBA00004141"/>
    </source>
</evidence>
<evidence type="ECO:0000256" key="8">
    <source>
        <dbReference type="ARBA" id="ARBA00023224"/>
    </source>
</evidence>
<evidence type="ECO:0000256" key="3">
    <source>
        <dbReference type="ARBA" id="ARBA00022692"/>
    </source>
</evidence>
<dbReference type="InterPro" id="IPR017452">
    <property type="entry name" value="GPCR_Rhodpsn_7TM"/>
</dbReference>
<dbReference type="RefSeq" id="XP_025048082.1">
    <property type="nucleotide sequence ID" value="XM_025192297.1"/>
</dbReference>
<keyword evidence="8 9" id="KW-0807">Transducer</keyword>
<feature type="transmembrane region" description="Helical" evidence="10">
    <location>
        <begin position="92"/>
        <end position="116"/>
    </location>
</feature>
<dbReference type="SUPFAM" id="SSF81321">
    <property type="entry name" value="Family A G protein-coupled receptor-like"/>
    <property type="match status" value="1"/>
</dbReference>
<dbReference type="PRINTS" id="PR00237">
    <property type="entry name" value="GPCRRHODOPSN"/>
</dbReference>
<dbReference type="InterPro" id="IPR000725">
    <property type="entry name" value="Olfact_rcpt"/>
</dbReference>
<dbReference type="PANTHER" id="PTHR48018">
    <property type="entry name" value="OLFACTORY RECEPTOR"/>
    <property type="match status" value="1"/>
</dbReference>
<dbReference type="PROSITE" id="PS00237">
    <property type="entry name" value="G_PROTEIN_RECEP_F1_1"/>
    <property type="match status" value="1"/>
</dbReference>
<feature type="transmembrane region" description="Helical" evidence="10">
    <location>
        <begin position="60"/>
        <end position="86"/>
    </location>
</feature>
<evidence type="ECO:0000256" key="4">
    <source>
        <dbReference type="ARBA" id="ARBA00022989"/>
    </source>
</evidence>
<evidence type="ECO:0000313" key="12">
    <source>
        <dbReference type="Proteomes" id="UP000189705"/>
    </source>
</evidence>
<keyword evidence="7 9" id="KW-0675">Receptor</keyword>
<dbReference type="KEGG" id="asn:102376497"/>
<dbReference type="GO" id="GO:0004984">
    <property type="term" value="F:olfactory receptor activity"/>
    <property type="evidence" value="ECO:0007669"/>
    <property type="project" value="InterPro"/>
</dbReference>
<comment type="function">
    <text evidence="1">Odorant receptor.</text>
</comment>
<evidence type="ECO:0000259" key="11">
    <source>
        <dbReference type="PROSITE" id="PS50262"/>
    </source>
</evidence>
<dbReference type="GeneID" id="102376497"/>
<evidence type="ECO:0000313" key="13">
    <source>
        <dbReference type="RefSeq" id="XP_025048082.1"/>
    </source>
</evidence>
<comment type="subcellular location">
    <subcellularLocation>
        <location evidence="10">Cell membrane</location>
        <topology evidence="10">Multi-pass membrane protein</topology>
    </subcellularLocation>
    <subcellularLocation>
        <location evidence="2">Membrane</location>
        <topology evidence="2">Multi-pass membrane protein</topology>
    </subcellularLocation>
</comment>
<feature type="transmembrane region" description="Helical" evidence="10">
    <location>
        <begin position="237"/>
        <end position="255"/>
    </location>
</feature>
<dbReference type="PRINTS" id="PR00245">
    <property type="entry name" value="OLFACTORYR"/>
</dbReference>
<dbReference type="Pfam" id="PF13853">
    <property type="entry name" value="7tm_4"/>
    <property type="match status" value="1"/>
</dbReference>
<keyword evidence="3 9" id="KW-0812">Transmembrane</keyword>
<keyword evidence="10" id="KW-1003">Cell membrane</keyword>
<dbReference type="Proteomes" id="UP000189705">
    <property type="component" value="Unplaced"/>
</dbReference>
<evidence type="ECO:0000256" key="9">
    <source>
        <dbReference type="RuleBase" id="RU000688"/>
    </source>
</evidence>
<proteinExistence type="inferred from homology"/>
<dbReference type="InterPro" id="IPR000276">
    <property type="entry name" value="GPCR_Rhodpsn"/>
</dbReference>
<comment type="similarity">
    <text evidence="9">Belongs to the G-protein coupled receptor 1 family.</text>
</comment>
<dbReference type="GO" id="GO:0004930">
    <property type="term" value="F:G protein-coupled receptor activity"/>
    <property type="evidence" value="ECO:0007669"/>
    <property type="project" value="UniProtKB-KW"/>
</dbReference>
<gene>
    <name evidence="13" type="primary">LOC102376497</name>
</gene>
<dbReference type="PROSITE" id="PS50262">
    <property type="entry name" value="G_PROTEIN_RECEP_F1_2"/>
    <property type="match status" value="1"/>
</dbReference>
<evidence type="ECO:0000256" key="7">
    <source>
        <dbReference type="ARBA" id="ARBA00023170"/>
    </source>
</evidence>
<keyword evidence="4 10" id="KW-1133">Transmembrane helix</keyword>
<feature type="transmembrane region" description="Helical" evidence="10">
    <location>
        <begin position="25"/>
        <end position="48"/>
    </location>
</feature>
<feature type="transmembrane region" description="Helical" evidence="10">
    <location>
        <begin position="198"/>
        <end position="225"/>
    </location>
</feature>
<evidence type="ECO:0000256" key="5">
    <source>
        <dbReference type="ARBA" id="ARBA00023040"/>
    </source>
</evidence>
<name>A0A3Q0FLE5_ALLSI</name>
<keyword evidence="10" id="KW-0716">Sensory transduction</keyword>
<keyword evidence="5 9" id="KW-0297">G-protein coupled receptor</keyword>
<dbReference type="GO" id="GO:0005886">
    <property type="term" value="C:plasma membrane"/>
    <property type="evidence" value="ECO:0007669"/>
    <property type="project" value="UniProtKB-SubCell"/>
</dbReference>
<keyword evidence="6 10" id="KW-0472">Membrane</keyword>
<dbReference type="AlphaFoldDB" id="A0A3Q0FLE5"/>
<evidence type="ECO:0000256" key="1">
    <source>
        <dbReference type="ARBA" id="ARBA00002936"/>
    </source>
</evidence>
<organism evidence="12 13">
    <name type="scientific">Alligator sinensis</name>
    <name type="common">Chinese alligator</name>
    <dbReference type="NCBI Taxonomy" id="38654"/>
    <lineage>
        <taxon>Eukaryota</taxon>
        <taxon>Metazoa</taxon>
        <taxon>Chordata</taxon>
        <taxon>Craniata</taxon>
        <taxon>Vertebrata</taxon>
        <taxon>Euteleostomi</taxon>
        <taxon>Archelosauria</taxon>
        <taxon>Archosauria</taxon>
        <taxon>Crocodylia</taxon>
        <taxon>Alligatoridae</taxon>
        <taxon>Alligatorinae</taxon>
        <taxon>Alligator</taxon>
    </lineage>
</organism>